<dbReference type="GO" id="GO:0020037">
    <property type="term" value="F:heme binding"/>
    <property type="evidence" value="ECO:0007669"/>
    <property type="project" value="InterPro"/>
</dbReference>
<dbReference type="FunFam" id="1.10.630.10:FF:000018">
    <property type="entry name" value="Cytochrome P450 monooxygenase"/>
    <property type="match status" value="1"/>
</dbReference>
<dbReference type="PANTHER" id="PTHR46696">
    <property type="entry name" value="P450, PUTATIVE (EUROFUNG)-RELATED"/>
    <property type="match status" value="1"/>
</dbReference>
<protein>
    <submittedName>
        <fullName evidence="7">Cytochrome P450</fullName>
    </submittedName>
</protein>
<proteinExistence type="inferred from homology"/>
<dbReference type="Pfam" id="PF00067">
    <property type="entry name" value="p450"/>
    <property type="match status" value="1"/>
</dbReference>
<comment type="caution">
    <text evidence="7">The sequence shown here is derived from an EMBL/GenBank/DDBJ whole genome shotgun (WGS) entry which is preliminary data.</text>
</comment>
<evidence type="ECO:0000256" key="3">
    <source>
        <dbReference type="ARBA" id="ARBA00022723"/>
    </source>
</evidence>
<dbReference type="GO" id="GO:0016705">
    <property type="term" value="F:oxidoreductase activity, acting on paired donors, with incorporation or reduction of molecular oxygen"/>
    <property type="evidence" value="ECO:0007669"/>
    <property type="project" value="InterPro"/>
</dbReference>
<reference evidence="7 8" key="1">
    <citation type="submission" date="2020-02" db="EMBL/GenBank/DDBJ databases">
        <title>Geodermatophilus sabuli CPCC 205279 I12A-02694.</title>
        <authorList>
            <person name="Jiang Z."/>
        </authorList>
    </citation>
    <scope>NUCLEOTIDE SEQUENCE [LARGE SCALE GENOMIC DNA]</scope>
    <source>
        <strain evidence="7 8">I12A-02694</strain>
    </source>
</reference>
<dbReference type="SUPFAM" id="SSF48264">
    <property type="entry name" value="Cytochrome P450"/>
    <property type="match status" value="1"/>
</dbReference>
<dbReference type="InterPro" id="IPR001128">
    <property type="entry name" value="Cyt_P450"/>
</dbReference>
<evidence type="ECO:0000313" key="8">
    <source>
        <dbReference type="Proteomes" id="UP000470246"/>
    </source>
</evidence>
<dbReference type="PRINTS" id="PR00359">
    <property type="entry name" value="BP450"/>
</dbReference>
<evidence type="ECO:0000256" key="6">
    <source>
        <dbReference type="ARBA" id="ARBA00023033"/>
    </source>
</evidence>
<keyword evidence="8" id="KW-1185">Reference proteome</keyword>
<keyword evidence="3" id="KW-0479">Metal-binding</keyword>
<dbReference type="EMBL" id="JAAGWF010000003">
    <property type="protein sequence ID" value="NEK56761.1"/>
    <property type="molecule type" value="Genomic_DNA"/>
</dbReference>
<evidence type="ECO:0000256" key="5">
    <source>
        <dbReference type="ARBA" id="ARBA00023004"/>
    </source>
</evidence>
<keyword evidence="4" id="KW-0560">Oxidoreductase</keyword>
<dbReference type="InterPro" id="IPR036396">
    <property type="entry name" value="Cyt_P450_sf"/>
</dbReference>
<keyword evidence="5" id="KW-0408">Iron</keyword>
<comment type="similarity">
    <text evidence="1">Belongs to the cytochrome P450 family.</text>
</comment>
<evidence type="ECO:0000313" key="7">
    <source>
        <dbReference type="EMBL" id="NEK56761.1"/>
    </source>
</evidence>
<sequence length="399" mass="42862">MTSSSVSAPVSDVDLFAGDVLADPYAAYRSWRDAGPVVKSSVHPIWIVARYADVRAALADWQSFTSAQGVALTDEMNAPMIGSVLGTDPPEHDALRSVLTEKLAPRALAKLRGDIAERADALVAEVVARGSFDAVTELAQRLPVDVVADLIGLPAEGREHLLSGADAVFASFGPLDGRMQARMPQFMAYIQYIQSFDSKDKFTPGSWGAAVFDAVEDGRLTPESGMQLLNAYLVAGMDTTVNAISAYIRFLAEDPELWAALKADPSLVASGFEETLRLESPAQGFFRNTTRDVDVDGVLVPAGSRVLLSFGAANRDERHYPDPDRFDVRRNPVDHLAFGYAVHGCAGQGLARIEAQALIGSLLRRVDRIELAGEAVQHEHPVVRGLGSLPVTVVPAREG</sequence>
<gene>
    <name evidence="7" type="ORF">GCU56_02585</name>
</gene>
<dbReference type="GO" id="GO:0005506">
    <property type="term" value="F:iron ion binding"/>
    <property type="evidence" value="ECO:0007669"/>
    <property type="project" value="InterPro"/>
</dbReference>
<name>A0A7K3VVU4_9ACTN</name>
<dbReference type="AlphaFoldDB" id="A0A7K3VVU4"/>
<dbReference type="PANTHER" id="PTHR46696:SF1">
    <property type="entry name" value="CYTOCHROME P450 YJIB-RELATED"/>
    <property type="match status" value="1"/>
</dbReference>
<accession>A0A7K3VVU4</accession>
<dbReference type="InterPro" id="IPR002397">
    <property type="entry name" value="Cyt_P450_B"/>
</dbReference>
<organism evidence="7 8">
    <name type="scientific">Geodermatophilus sabuli</name>
    <dbReference type="NCBI Taxonomy" id="1564158"/>
    <lineage>
        <taxon>Bacteria</taxon>
        <taxon>Bacillati</taxon>
        <taxon>Actinomycetota</taxon>
        <taxon>Actinomycetes</taxon>
        <taxon>Geodermatophilales</taxon>
        <taxon>Geodermatophilaceae</taxon>
        <taxon>Geodermatophilus</taxon>
    </lineage>
</organism>
<keyword evidence="6" id="KW-0503">Monooxygenase</keyword>
<dbReference type="GO" id="GO:0004497">
    <property type="term" value="F:monooxygenase activity"/>
    <property type="evidence" value="ECO:0007669"/>
    <property type="project" value="UniProtKB-KW"/>
</dbReference>
<dbReference type="RefSeq" id="WP_163479940.1">
    <property type="nucleotide sequence ID" value="NZ_JAAGWF010000003.1"/>
</dbReference>
<evidence type="ECO:0000256" key="2">
    <source>
        <dbReference type="ARBA" id="ARBA00022617"/>
    </source>
</evidence>
<evidence type="ECO:0000256" key="4">
    <source>
        <dbReference type="ARBA" id="ARBA00023002"/>
    </source>
</evidence>
<evidence type="ECO:0000256" key="1">
    <source>
        <dbReference type="ARBA" id="ARBA00010617"/>
    </source>
</evidence>
<keyword evidence="2" id="KW-0349">Heme</keyword>
<dbReference type="Proteomes" id="UP000470246">
    <property type="component" value="Unassembled WGS sequence"/>
</dbReference>
<dbReference type="Gene3D" id="1.10.630.10">
    <property type="entry name" value="Cytochrome P450"/>
    <property type="match status" value="1"/>
</dbReference>